<name>A0A699IHK2_TANCI</name>
<organism evidence="1">
    <name type="scientific">Tanacetum cinerariifolium</name>
    <name type="common">Dalmatian daisy</name>
    <name type="synonym">Chrysanthemum cinerariifolium</name>
    <dbReference type="NCBI Taxonomy" id="118510"/>
    <lineage>
        <taxon>Eukaryota</taxon>
        <taxon>Viridiplantae</taxon>
        <taxon>Streptophyta</taxon>
        <taxon>Embryophyta</taxon>
        <taxon>Tracheophyta</taxon>
        <taxon>Spermatophyta</taxon>
        <taxon>Magnoliopsida</taxon>
        <taxon>eudicotyledons</taxon>
        <taxon>Gunneridae</taxon>
        <taxon>Pentapetalae</taxon>
        <taxon>asterids</taxon>
        <taxon>campanulids</taxon>
        <taxon>Asterales</taxon>
        <taxon>Asteraceae</taxon>
        <taxon>Asteroideae</taxon>
        <taxon>Anthemideae</taxon>
        <taxon>Anthemidinae</taxon>
        <taxon>Tanacetum</taxon>
    </lineage>
</organism>
<dbReference type="AlphaFoldDB" id="A0A699IHK2"/>
<proteinExistence type="predicted"/>
<sequence>MALGNQTSLDADLQIAPDANESIHSPVKMLIWNWDDVIVIPSDDDEAHLEEDISTSVNTQVHVKTRKRVYALIDESDSDDEPYWSNAFFLNINV</sequence>
<comment type="caution">
    <text evidence="1">The sequence shown here is derived from an EMBL/GenBank/DDBJ whole genome shotgun (WGS) entry which is preliminary data.</text>
</comment>
<evidence type="ECO:0000313" key="1">
    <source>
        <dbReference type="EMBL" id="GEZ61613.1"/>
    </source>
</evidence>
<accession>A0A699IHK2</accession>
<reference evidence="1" key="1">
    <citation type="journal article" date="2019" name="Sci. Rep.">
        <title>Draft genome of Tanacetum cinerariifolium, the natural source of mosquito coil.</title>
        <authorList>
            <person name="Yamashiro T."/>
            <person name="Shiraishi A."/>
            <person name="Satake H."/>
            <person name="Nakayama K."/>
        </authorList>
    </citation>
    <scope>NUCLEOTIDE SEQUENCE</scope>
</reference>
<gene>
    <name evidence="1" type="ORF">Tci_533586</name>
</gene>
<dbReference type="EMBL" id="BKCJ010300966">
    <property type="protein sequence ID" value="GEZ61613.1"/>
    <property type="molecule type" value="Genomic_DNA"/>
</dbReference>
<protein>
    <submittedName>
        <fullName evidence="1">Uncharacterized protein</fullName>
    </submittedName>
</protein>